<name>A0A0D6PE09_9PROT</name>
<dbReference type="Pfam" id="PF00990">
    <property type="entry name" value="GGDEF"/>
    <property type="match status" value="1"/>
</dbReference>
<dbReference type="CDD" id="cd01949">
    <property type="entry name" value="GGDEF"/>
    <property type="match status" value="1"/>
</dbReference>
<dbReference type="Gene3D" id="3.30.450.40">
    <property type="match status" value="1"/>
</dbReference>
<comment type="catalytic activity">
    <reaction evidence="2">
        <text>2 GTP = 3',3'-c-di-GMP + 2 diphosphate</text>
        <dbReference type="Rhea" id="RHEA:24898"/>
        <dbReference type="ChEBI" id="CHEBI:33019"/>
        <dbReference type="ChEBI" id="CHEBI:37565"/>
        <dbReference type="ChEBI" id="CHEBI:58805"/>
        <dbReference type="EC" id="2.7.7.65"/>
    </reaction>
</comment>
<dbReference type="Gene3D" id="3.30.70.270">
    <property type="match status" value="1"/>
</dbReference>
<dbReference type="OrthoDB" id="9812260at2"/>
<comment type="caution">
    <text evidence="4">The sequence shown here is derived from an EMBL/GenBank/DDBJ whole genome shotgun (WGS) entry which is preliminary data.</text>
</comment>
<keyword evidence="5" id="KW-1185">Reference proteome</keyword>
<dbReference type="EC" id="2.7.7.65" evidence="1"/>
<gene>
    <name evidence="4" type="ORF">Aam_016_064</name>
</gene>
<dbReference type="RefSeq" id="WP_073211614.1">
    <property type="nucleotide sequence ID" value="NZ_BANC01000016.1"/>
</dbReference>
<evidence type="ECO:0000259" key="3">
    <source>
        <dbReference type="PROSITE" id="PS50887"/>
    </source>
</evidence>
<dbReference type="SUPFAM" id="SSF55073">
    <property type="entry name" value="Nucleotide cyclase"/>
    <property type="match status" value="1"/>
</dbReference>
<dbReference type="FunFam" id="3.30.70.270:FF:000001">
    <property type="entry name" value="Diguanylate cyclase domain protein"/>
    <property type="match status" value="1"/>
</dbReference>
<evidence type="ECO:0000313" key="4">
    <source>
        <dbReference type="EMBL" id="GAN79094.1"/>
    </source>
</evidence>
<dbReference type="SMART" id="SM00267">
    <property type="entry name" value="GGDEF"/>
    <property type="match status" value="1"/>
</dbReference>
<dbReference type="InterPro" id="IPR043128">
    <property type="entry name" value="Rev_trsase/Diguanyl_cyclase"/>
</dbReference>
<feature type="domain" description="GGDEF" evidence="3">
    <location>
        <begin position="306"/>
        <end position="440"/>
    </location>
</feature>
<dbReference type="SUPFAM" id="SSF55781">
    <property type="entry name" value="GAF domain-like"/>
    <property type="match status" value="1"/>
</dbReference>
<dbReference type="PROSITE" id="PS50887">
    <property type="entry name" value="GGDEF"/>
    <property type="match status" value="1"/>
</dbReference>
<dbReference type="PANTHER" id="PTHR45138">
    <property type="entry name" value="REGULATORY COMPONENTS OF SENSORY TRANSDUCTION SYSTEM"/>
    <property type="match status" value="1"/>
</dbReference>
<dbReference type="InterPro" id="IPR029787">
    <property type="entry name" value="Nucleotide_cyclase"/>
</dbReference>
<dbReference type="GO" id="GO:0005886">
    <property type="term" value="C:plasma membrane"/>
    <property type="evidence" value="ECO:0007669"/>
    <property type="project" value="TreeGrafter"/>
</dbReference>
<dbReference type="GO" id="GO:0052621">
    <property type="term" value="F:diguanylate cyclase activity"/>
    <property type="evidence" value="ECO:0007669"/>
    <property type="project" value="UniProtKB-EC"/>
</dbReference>
<dbReference type="InterPro" id="IPR029016">
    <property type="entry name" value="GAF-like_dom_sf"/>
</dbReference>
<accession>A0A0D6PE09</accession>
<dbReference type="Proteomes" id="UP000032668">
    <property type="component" value="Unassembled WGS sequence"/>
</dbReference>
<reference evidence="4 5" key="1">
    <citation type="submission" date="2012-11" db="EMBL/GenBank/DDBJ databases">
        <title>Whole genome sequence of Acidocella aminolytica 101 = DSM 11237.</title>
        <authorList>
            <person name="Azuma Y."/>
            <person name="Higashiura N."/>
            <person name="Hirakawa H."/>
            <person name="Matsushita K."/>
        </authorList>
    </citation>
    <scope>NUCLEOTIDE SEQUENCE [LARGE SCALE GENOMIC DNA]</scope>
    <source>
        <strain evidence="5">101 / DSM 11237</strain>
    </source>
</reference>
<dbReference type="EMBL" id="BANC01000016">
    <property type="protein sequence ID" value="GAN79094.1"/>
    <property type="molecule type" value="Genomic_DNA"/>
</dbReference>
<sequence>MILTLTVFIVDAVVNFGTHLAHIHSILLETCFDASLMAALLFPVLYIGVFKEMVSKNAELTASKARLAAAHDELELRIAERTKDLATANKTLEQSIATSDAHRAVAVQLADTVRLLQACHSSAEAYAIIAKKFQKLLPGVSGALYVFKSSRNILDRVIEWNAPEEFFSAFFRPDECWALRMGKIHKMSSSDISIRCLHFAADACSAICLPLVASGEVLGGLSFRLDRQAAQNGTETCLDNGETESQQELIYLSLMSESVGIAFANIRLREALHEHAIIDKLTGLFNRRFMDEVMDMEISQADRNKTPLAVVMLDVDHFKKFNDLHGHDAGDVVLSALGRCFVQHARKSDIVCRYGGEEILILLPNTDTADAVRWADAVREKVEGMTLNHHGQQLGPVTVSCGVASYPTNARNKRELIKAADEALYHSKAEGRNRVNAATGFEVIKFNGQAAAPELRKA</sequence>
<dbReference type="PANTHER" id="PTHR45138:SF9">
    <property type="entry name" value="DIGUANYLATE CYCLASE DGCM-RELATED"/>
    <property type="match status" value="1"/>
</dbReference>
<dbReference type="NCBIfam" id="TIGR00254">
    <property type="entry name" value="GGDEF"/>
    <property type="match status" value="1"/>
</dbReference>
<proteinExistence type="predicted"/>
<dbReference type="GO" id="GO:1902201">
    <property type="term" value="P:negative regulation of bacterial-type flagellum-dependent cell motility"/>
    <property type="evidence" value="ECO:0007669"/>
    <property type="project" value="TreeGrafter"/>
</dbReference>
<dbReference type="InterPro" id="IPR050469">
    <property type="entry name" value="Diguanylate_Cyclase"/>
</dbReference>
<evidence type="ECO:0000313" key="5">
    <source>
        <dbReference type="Proteomes" id="UP000032668"/>
    </source>
</evidence>
<organism evidence="4 5">
    <name type="scientific">Acidocella aminolytica 101 = DSM 11237</name>
    <dbReference type="NCBI Taxonomy" id="1120923"/>
    <lineage>
        <taxon>Bacteria</taxon>
        <taxon>Pseudomonadati</taxon>
        <taxon>Pseudomonadota</taxon>
        <taxon>Alphaproteobacteria</taxon>
        <taxon>Acetobacterales</taxon>
        <taxon>Acidocellaceae</taxon>
        <taxon>Acidocella</taxon>
    </lineage>
</organism>
<evidence type="ECO:0000256" key="1">
    <source>
        <dbReference type="ARBA" id="ARBA00012528"/>
    </source>
</evidence>
<dbReference type="GO" id="GO:0043709">
    <property type="term" value="P:cell adhesion involved in single-species biofilm formation"/>
    <property type="evidence" value="ECO:0007669"/>
    <property type="project" value="TreeGrafter"/>
</dbReference>
<evidence type="ECO:0000256" key="2">
    <source>
        <dbReference type="ARBA" id="ARBA00034247"/>
    </source>
</evidence>
<protein>
    <recommendedName>
        <fullName evidence="1">diguanylate cyclase</fullName>
        <ecNumber evidence="1">2.7.7.65</ecNumber>
    </recommendedName>
</protein>
<dbReference type="AlphaFoldDB" id="A0A0D6PE09"/>
<dbReference type="STRING" id="1120923.SAMN02746095_02242"/>
<dbReference type="InterPro" id="IPR000160">
    <property type="entry name" value="GGDEF_dom"/>
</dbReference>